<dbReference type="Pfam" id="PF05938">
    <property type="entry name" value="Self-incomp_S1"/>
    <property type="match status" value="1"/>
</dbReference>
<name>A0A914PM46_9BILA</name>
<dbReference type="InterPro" id="IPR010264">
    <property type="entry name" value="Self-incomp_S1"/>
</dbReference>
<protein>
    <submittedName>
        <fullName evidence="8">S-protein homolog</fullName>
    </submittedName>
</protein>
<evidence type="ECO:0000256" key="4">
    <source>
        <dbReference type="ARBA" id="ARBA00022525"/>
    </source>
</evidence>
<evidence type="ECO:0000256" key="2">
    <source>
        <dbReference type="ARBA" id="ARBA00005581"/>
    </source>
</evidence>
<evidence type="ECO:0000256" key="6">
    <source>
        <dbReference type="SAM" id="SignalP"/>
    </source>
</evidence>
<dbReference type="Proteomes" id="UP000887578">
    <property type="component" value="Unplaced"/>
</dbReference>
<sequence>MEFKPIVLIVTLFSIFSQTLGDNISPFAGNVKQVGEIIKKLLDENKVVVENRVGEEIFLKCASGDDDIGWHTLKPDDFIAWSFGSHAGGRTCFWCYANNNGKEARDSNNWYMHFNVWGFNDCPNAPKDQPDVTTIAVKKEGAYYNDQELGKWGPPPS</sequence>
<evidence type="ECO:0000313" key="8">
    <source>
        <dbReference type="WBParaSite" id="PDA_v2.g19060.t1"/>
    </source>
</evidence>
<proteinExistence type="inferred from homology"/>
<organism evidence="7 8">
    <name type="scientific">Panagrolaimus davidi</name>
    <dbReference type="NCBI Taxonomy" id="227884"/>
    <lineage>
        <taxon>Eukaryota</taxon>
        <taxon>Metazoa</taxon>
        <taxon>Ecdysozoa</taxon>
        <taxon>Nematoda</taxon>
        <taxon>Chromadorea</taxon>
        <taxon>Rhabditida</taxon>
        <taxon>Tylenchina</taxon>
        <taxon>Panagrolaimomorpha</taxon>
        <taxon>Panagrolaimoidea</taxon>
        <taxon>Panagrolaimidae</taxon>
        <taxon>Panagrolaimus</taxon>
    </lineage>
</organism>
<dbReference type="WBParaSite" id="PDA_v2.g19060.t1">
    <property type="protein sequence ID" value="PDA_v2.g19060.t1"/>
    <property type="gene ID" value="PDA_v2.g19060"/>
</dbReference>
<accession>A0A914PM46</accession>
<evidence type="ECO:0000256" key="1">
    <source>
        <dbReference type="ARBA" id="ARBA00004613"/>
    </source>
</evidence>
<comment type="similarity">
    <text evidence="2">Belongs to the plant self-incompatibility (S1) protein family.</text>
</comment>
<keyword evidence="5 6" id="KW-0732">Signal</keyword>
<keyword evidence="3" id="KW-0713">Self-incompatibility</keyword>
<keyword evidence="4" id="KW-0964">Secreted</keyword>
<reference evidence="8" key="1">
    <citation type="submission" date="2022-11" db="UniProtKB">
        <authorList>
            <consortium name="WormBaseParasite"/>
        </authorList>
    </citation>
    <scope>IDENTIFICATION</scope>
</reference>
<feature type="signal peptide" evidence="6">
    <location>
        <begin position="1"/>
        <end position="21"/>
    </location>
</feature>
<comment type="subcellular location">
    <subcellularLocation>
        <location evidence="1">Secreted</location>
    </subcellularLocation>
</comment>
<evidence type="ECO:0000313" key="7">
    <source>
        <dbReference type="Proteomes" id="UP000887578"/>
    </source>
</evidence>
<keyword evidence="7" id="KW-1185">Reference proteome</keyword>
<evidence type="ECO:0000256" key="3">
    <source>
        <dbReference type="ARBA" id="ARBA00022471"/>
    </source>
</evidence>
<dbReference type="AlphaFoldDB" id="A0A914PM46"/>
<evidence type="ECO:0000256" key="5">
    <source>
        <dbReference type="ARBA" id="ARBA00022729"/>
    </source>
</evidence>
<dbReference type="GO" id="GO:0060320">
    <property type="term" value="P:rejection of self pollen"/>
    <property type="evidence" value="ECO:0007669"/>
    <property type="project" value="UniProtKB-KW"/>
</dbReference>
<feature type="chain" id="PRO_5036835445" evidence="6">
    <location>
        <begin position="22"/>
        <end position="157"/>
    </location>
</feature>
<dbReference type="GO" id="GO:0005576">
    <property type="term" value="C:extracellular region"/>
    <property type="evidence" value="ECO:0007669"/>
    <property type="project" value="UniProtKB-SubCell"/>
</dbReference>